<proteinExistence type="predicted"/>
<dbReference type="EMBL" id="BAUT01000113">
    <property type="protein sequence ID" value="GAE28485.1"/>
    <property type="molecule type" value="Genomic_DNA"/>
</dbReference>
<name>W4Q920_9BACI</name>
<comment type="caution">
    <text evidence="1">The sequence shown here is derived from an EMBL/GenBank/DDBJ whole genome shotgun (WGS) entry which is preliminary data.</text>
</comment>
<organism evidence="1 2">
    <name type="scientific">Halalkalibacter wakoensis JCM 9140</name>
    <dbReference type="NCBI Taxonomy" id="1236970"/>
    <lineage>
        <taxon>Bacteria</taxon>
        <taxon>Bacillati</taxon>
        <taxon>Bacillota</taxon>
        <taxon>Bacilli</taxon>
        <taxon>Bacillales</taxon>
        <taxon>Bacillaceae</taxon>
        <taxon>Halalkalibacter</taxon>
    </lineage>
</organism>
<dbReference type="AlphaFoldDB" id="W4Q920"/>
<protein>
    <submittedName>
        <fullName evidence="1">Uncharacterized protein</fullName>
    </submittedName>
</protein>
<dbReference type="Proteomes" id="UP000018890">
    <property type="component" value="Unassembled WGS sequence"/>
</dbReference>
<accession>W4Q920</accession>
<evidence type="ECO:0000313" key="1">
    <source>
        <dbReference type="EMBL" id="GAE28485.1"/>
    </source>
</evidence>
<sequence length="53" mass="6401">MREDRYYRTPVYPRTYFQQAISDVEGEPQIAQIPSLKRIECVKRNRRRLKGTS</sequence>
<reference evidence="1" key="1">
    <citation type="journal article" date="2014" name="Genome Announc.">
        <title>Draft Genome Sequences of Three Alkaliphilic Bacillus Strains, Bacillus wakoensis JCM 9140T, Bacillus akibai JCM 9157T, and Bacillus hemicellulosilyticus JCM 9152T.</title>
        <authorList>
            <person name="Yuki M."/>
            <person name="Oshima K."/>
            <person name="Suda W."/>
            <person name="Oshida Y."/>
            <person name="Kitamura K."/>
            <person name="Iida T."/>
            <person name="Hattori M."/>
            <person name="Ohkuma M."/>
        </authorList>
    </citation>
    <scope>NUCLEOTIDE SEQUENCE [LARGE SCALE GENOMIC DNA]</scope>
    <source>
        <strain evidence="1">JCM 9140</strain>
    </source>
</reference>
<keyword evidence="2" id="KW-1185">Reference proteome</keyword>
<evidence type="ECO:0000313" key="2">
    <source>
        <dbReference type="Proteomes" id="UP000018890"/>
    </source>
</evidence>
<gene>
    <name evidence="1" type="ORF">JCM9140_4728</name>
</gene>